<accession>A0A815ZXK8</accession>
<reference evidence="5" key="1">
    <citation type="submission" date="2021-02" db="EMBL/GenBank/DDBJ databases">
        <authorList>
            <person name="Nowell W R."/>
        </authorList>
    </citation>
    <scope>NUCLEOTIDE SEQUENCE</scope>
</reference>
<dbReference type="InterPro" id="IPR017853">
    <property type="entry name" value="GH"/>
</dbReference>
<proteinExistence type="inferred from homology"/>
<dbReference type="OrthoDB" id="47059at2759"/>
<dbReference type="Gene3D" id="3.20.20.300">
    <property type="entry name" value="Glycoside hydrolase, family 3, N-terminal domain"/>
    <property type="match status" value="1"/>
</dbReference>
<dbReference type="InterPro" id="IPR036962">
    <property type="entry name" value="Glyco_hydro_3_N_sf"/>
</dbReference>
<dbReference type="GO" id="GO:0031222">
    <property type="term" value="P:arabinan catabolic process"/>
    <property type="evidence" value="ECO:0007669"/>
    <property type="project" value="TreeGrafter"/>
</dbReference>
<feature type="non-terminal residue" evidence="5">
    <location>
        <position position="316"/>
    </location>
</feature>
<dbReference type="InterPro" id="IPR001764">
    <property type="entry name" value="Glyco_hydro_3_N"/>
</dbReference>
<name>A0A815ZXK8_9BILA</name>
<dbReference type="Proteomes" id="UP000681722">
    <property type="component" value="Unassembled WGS sequence"/>
</dbReference>
<dbReference type="EMBL" id="CAJNOQ010033141">
    <property type="protein sequence ID" value="CAF1588452.1"/>
    <property type="molecule type" value="Genomic_DNA"/>
</dbReference>
<keyword evidence="7" id="KW-1185">Reference proteome</keyword>
<dbReference type="GO" id="GO:0009044">
    <property type="term" value="F:xylan 1,4-beta-xylosidase activity"/>
    <property type="evidence" value="ECO:0007669"/>
    <property type="project" value="InterPro"/>
</dbReference>
<evidence type="ECO:0000313" key="6">
    <source>
        <dbReference type="EMBL" id="CAF4459417.1"/>
    </source>
</evidence>
<feature type="signal peptide" evidence="3">
    <location>
        <begin position="1"/>
        <end position="22"/>
    </location>
</feature>
<evidence type="ECO:0000313" key="5">
    <source>
        <dbReference type="EMBL" id="CAF1588452.1"/>
    </source>
</evidence>
<evidence type="ECO:0000256" key="2">
    <source>
        <dbReference type="ARBA" id="ARBA00022801"/>
    </source>
</evidence>
<dbReference type="PANTHER" id="PTHR42721:SF3">
    <property type="entry name" value="BETA-D-XYLOSIDASE 5-RELATED"/>
    <property type="match status" value="1"/>
</dbReference>
<evidence type="ECO:0000256" key="3">
    <source>
        <dbReference type="SAM" id="SignalP"/>
    </source>
</evidence>
<feature type="chain" id="PRO_5035688530" description="Glycoside hydrolase family 3 N-terminal domain-containing protein" evidence="3">
    <location>
        <begin position="23"/>
        <end position="316"/>
    </location>
</feature>
<sequence>MKSQLFLLYVLCSFNLIKYIHCTCYGTFELCTTTQDCVLDKSLCGKCSANQYLCPDGKTCIMNVNDYQEKCPGLSNTHLDWTLSTEARVEYLISQLTVNEKIAQLTNNAPAIVRMGIPSYNWLNDDVHSVMQQHSTVFPDGCGLGATWSRTALLIVGQTVGIEARGTYNYNQHQGKRGQDGTNGLGISIYGPNMNLVRDPRWGRNQEVYSEDPYLSSQLTVHFVGGAQGKNFTDSKYKLVAACCKHYAAYDVETNRFEFDAQVNVRNMWETYLPVFDACVNYGQVMSIMCSYNAINNIPTCGNPDLLNGILRERWN</sequence>
<dbReference type="InterPro" id="IPR044993">
    <property type="entry name" value="BXL"/>
</dbReference>
<evidence type="ECO:0000259" key="4">
    <source>
        <dbReference type="Pfam" id="PF00933"/>
    </source>
</evidence>
<dbReference type="SUPFAM" id="SSF51445">
    <property type="entry name" value="(Trans)glycosidases"/>
    <property type="match status" value="1"/>
</dbReference>
<protein>
    <recommendedName>
        <fullName evidence="4">Glycoside hydrolase family 3 N-terminal domain-containing protein</fullName>
    </recommendedName>
</protein>
<keyword evidence="2" id="KW-0378">Hydrolase</keyword>
<gene>
    <name evidence="5" type="ORF">GPM918_LOCUS41590</name>
    <name evidence="6" type="ORF">SRO942_LOCUS42664</name>
</gene>
<organism evidence="5 7">
    <name type="scientific">Didymodactylos carnosus</name>
    <dbReference type="NCBI Taxonomy" id="1234261"/>
    <lineage>
        <taxon>Eukaryota</taxon>
        <taxon>Metazoa</taxon>
        <taxon>Spiralia</taxon>
        <taxon>Gnathifera</taxon>
        <taxon>Rotifera</taxon>
        <taxon>Eurotatoria</taxon>
        <taxon>Bdelloidea</taxon>
        <taxon>Philodinida</taxon>
        <taxon>Philodinidae</taxon>
        <taxon>Didymodactylos</taxon>
    </lineage>
</organism>
<comment type="caution">
    <text evidence="5">The sequence shown here is derived from an EMBL/GenBank/DDBJ whole genome shotgun (WGS) entry which is preliminary data.</text>
</comment>
<dbReference type="AlphaFoldDB" id="A0A815ZXK8"/>
<evidence type="ECO:0000256" key="1">
    <source>
        <dbReference type="ARBA" id="ARBA00005336"/>
    </source>
</evidence>
<keyword evidence="3" id="KW-0732">Signal</keyword>
<feature type="domain" description="Glycoside hydrolase family 3 N-terminal" evidence="4">
    <location>
        <begin position="106"/>
        <end position="316"/>
    </location>
</feature>
<dbReference type="PANTHER" id="PTHR42721">
    <property type="entry name" value="SUGAR HYDROLASE-RELATED"/>
    <property type="match status" value="1"/>
</dbReference>
<evidence type="ECO:0000313" key="7">
    <source>
        <dbReference type="Proteomes" id="UP000663829"/>
    </source>
</evidence>
<dbReference type="GO" id="GO:0046556">
    <property type="term" value="F:alpha-L-arabinofuranosidase activity"/>
    <property type="evidence" value="ECO:0007669"/>
    <property type="project" value="TreeGrafter"/>
</dbReference>
<dbReference type="GO" id="GO:0045493">
    <property type="term" value="P:xylan catabolic process"/>
    <property type="evidence" value="ECO:0007669"/>
    <property type="project" value="InterPro"/>
</dbReference>
<dbReference type="Pfam" id="PF00933">
    <property type="entry name" value="Glyco_hydro_3"/>
    <property type="match status" value="1"/>
</dbReference>
<dbReference type="Proteomes" id="UP000663829">
    <property type="component" value="Unassembled WGS sequence"/>
</dbReference>
<dbReference type="EMBL" id="CAJOBC010099239">
    <property type="protein sequence ID" value="CAF4459417.1"/>
    <property type="molecule type" value="Genomic_DNA"/>
</dbReference>
<comment type="similarity">
    <text evidence="1">Belongs to the glycosyl hydrolase 3 family.</text>
</comment>